<evidence type="ECO:0000256" key="4">
    <source>
        <dbReference type="ARBA" id="ARBA00023054"/>
    </source>
</evidence>
<comment type="similarity">
    <text evidence="7">Belongs to the actin family.</text>
</comment>
<evidence type="ECO:0000256" key="1">
    <source>
        <dbReference type="ARBA" id="ARBA00004123"/>
    </source>
</evidence>
<feature type="region of interest" description="Disordered" evidence="9">
    <location>
        <begin position="541"/>
        <end position="577"/>
    </location>
</feature>
<dbReference type="RefSeq" id="XP_011391914.1">
    <property type="nucleotide sequence ID" value="XM_011393612.1"/>
</dbReference>
<dbReference type="GO" id="GO:0005737">
    <property type="term" value="C:cytoplasm"/>
    <property type="evidence" value="ECO:0000318"/>
    <property type="project" value="GO_Central"/>
</dbReference>
<evidence type="ECO:0000256" key="5">
    <source>
        <dbReference type="ARBA" id="ARBA00023163"/>
    </source>
</evidence>
<dbReference type="EMBL" id="CM003157">
    <property type="protein sequence ID" value="KIS66517.1"/>
    <property type="molecule type" value="Genomic_DNA"/>
</dbReference>
<evidence type="ECO:0000256" key="6">
    <source>
        <dbReference type="ARBA" id="ARBA00023242"/>
    </source>
</evidence>
<dbReference type="InterPro" id="IPR004000">
    <property type="entry name" value="Actin"/>
</dbReference>
<dbReference type="eggNOG" id="KOG0681">
    <property type="taxonomic scope" value="Eukaryota"/>
</dbReference>
<dbReference type="GO" id="GO:0031011">
    <property type="term" value="C:Ino80 complex"/>
    <property type="evidence" value="ECO:0000318"/>
    <property type="project" value="GO_Central"/>
</dbReference>
<feature type="region of interest" description="Disordered" evidence="9">
    <location>
        <begin position="1"/>
        <end position="25"/>
    </location>
</feature>
<keyword evidence="5" id="KW-0804">Transcription</keyword>
<dbReference type="SUPFAM" id="SSF53067">
    <property type="entry name" value="Actin-like ATPase domain"/>
    <property type="match status" value="2"/>
</dbReference>
<evidence type="ECO:0000256" key="8">
    <source>
        <dbReference type="SAM" id="Coils"/>
    </source>
</evidence>
<keyword evidence="3" id="KW-0805">Transcription regulation</keyword>
<dbReference type="FunFam" id="3.30.420.40:FF:000122">
    <property type="entry name" value="ARP5 actin-related protein 5 homolog"/>
    <property type="match status" value="1"/>
</dbReference>
<organism evidence="10 11">
    <name type="scientific">Mycosarcoma maydis</name>
    <name type="common">Corn smut fungus</name>
    <name type="synonym">Ustilago maydis</name>
    <dbReference type="NCBI Taxonomy" id="5270"/>
    <lineage>
        <taxon>Eukaryota</taxon>
        <taxon>Fungi</taxon>
        <taxon>Dikarya</taxon>
        <taxon>Basidiomycota</taxon>
        <taxon>Ustilaginomycotina</taxon>
        <taxon>Ustilaginomycetes</taxon>
        <taxon>Ustilaginales</taxon>
        <taxon>Ustilaginaceae</taxon>
        <taxon>Mycosarcoma</taxon>
    </lineage>
</organism>
<protein>
    <recommendedName>
        <fullName evidence="12">ARP5-Actin-related protein</fullName>
    </recommendedName>
</protein>
<gene>
    <name evidence="10" type="ORF">UMAG_10347</name>
</gene>
<evidence type="ECO:0000313" key="10">
    <source>
        <dbReference type="EMBL" id="KIS66517.1"/>
    </source>
</evidence>
<feature type="compositionally biased region" description="Acidic residues" evidence="9">
    <location>
        <begin position="567"/>
        <end position="577"/>
    </location>
</feature>
<evidence type="ECO:0000256" key="9">
    <source>
        <dbReference type="SAM" id="MobiDB-lite"/>
    </source>
</evidence>
<feature type="region of interest" description="Disordered" evidence="9">
    <location>
        <begin position="635"/>
        <end position="675"/>
    </location>
</feature>
<dbReference type="SMART" id="SM00268">
    <property type="entry name" value="ACTIN"/>
    <property type="match status" value="1"/>
</dbReference>
<dbReference type="VEuPathDB" id="FungiDB:UMAG_10347"/>
<dbReference type="FunCoup" id="A0A0D1BX51">
    <property type="interactions" value="288"/>
</dbReference>
<dbReference type="InParanoid" id="A0A0D1BX51"/>
<keyword evidence="6" id="KW-0539">Nucleus</keyword>
<evidence type="ECO:0000256" key="2">
    <source>
        <dbReference type="ARBA" id="ARBA00022763"/>
    </source>
</evidence>
<dbReference type="FunFam" id="3.30.420.40:FF:000058">
    <property type="entry name" value="Putative actin-related protein 5"/>
    <property type="match status" value="1"/>
</dbReference>
<feature type="compositionally biased region" description="Basic and acidic residues" evidence="9">
    <location>
        <begin position="655"/>
        <end position="674"/>
    </location>
</feature>
<keyword evidence="11" id="KW-1185">Reference proteome</keyword>
<feature type="compositionally biased region" description="Low complexity" evidence="9">
    <location>
        <begin position="546"/>
        <end position="557"/>
    </location>
</feature>
<feature type="compositionally biased region" description="Polar residues" evidence="9">
    <location>
        <begin position="12"/>
        <end position="25"/>
    </location>
</feature>
<proteinExistence type="inferred from homology"/>
<dbReference type="Pfam" id="PF00022">
    <property type="entry name" value="Actin"/>
    <property type="match status" value="2"/>
</dbReference>
<dbReference type="InterPro" id="IPR043129">
    <property type="entry name" value="ATPase_NBD"/>
</dbReference>
<dbReference type="PANTHER" id="PTHR11937">
    <property type="entry name" value="ACTIN"/>
    <property type="match status" value="1"/>
</dbReference>
<dbReference type="Proteomes" id="UP000000561">
    <property type="component" value="Chromosome 18"/>
</dbReference>
<feature type="coiled-coil region" evidence="8">
    <location>
        <begin position="465"/>
        <end position="492"/>
    </location>
</feature>
<comment type="subcellular location">
    <subcellularLocation>
        <location evidence="1">Nucleus</location>
    </subcellularLocation>
</comment>
<dbReference type="CDD" id="cd10211">
    <property type="entry name" value="ASKHA_NBD_Arp5"/>
    <property type="match status" value="1"/>
</dbReference>
<dbReference type="GO" id="GO:0006355">
    <property type="term" value="P:regulation of DNA-templated transcription"/>
    <property type="evidence" value="ECO:0000318"/>
    <property type="project" value="GO_Central"/>
</dbReference>
<dbReference type="STRING" id="237631.A0A0D1BX51"/>
<dbReference type="GO" id="GO:0006338">
    <property type="term" value="P:chromatin remodeling"/>
    <property type="evidence" value="ECO:0007669"/>
    <property type="project" value="EnsemblFungi"/>
</dbReference>
<dbReference type="GeneID" id="23566390"/>
<keyword evidence="2" id="KW-0227">DNA damage</keyword>
<evidence type="ECO:0000256" key="3">
    <source>
        <dbReference type="ARBA" id="ARBA00023015"/>
    </source>
</evidence>
<dbReference type="Gene3D" id="3.30.420.40">
    <property type="match status" value="4"/>
</dbReference>
<name>A0A0D1BX51_MYCMD</name>
<dbReference type="KEGG" id="uma:UMAG_10347"/>
<evidence type="ECO:0008006" key="12">
    <source>
        <dbReference type="Google" id="ProtNLM"/>
    </source>
</evidence>
<keyword evidence="4 8" id="KW-0175">Coiled coil</keyword>
<reference evidence="10 11" key="1">
    <citation type="journal article" date="2006" name="Nature">
        <title>Insights from the genome of the biotrophic fungal plant pathogen Ustilago maydis.</title>
        <authorList>
            <person name="Kamper J."/>
            <person name="Kahmann R."/>
            <person name="Bolker M."/>
            <person name="Ma L.J."/>
            <person name="Brefort T."/>
            <person name="Saville B.J."/>
            <person name="Banuett F."/>
            <person name="Kronstad J.W."/>
            <person name="Gold S.E."/>
            <person name="Muller O."/>
            <person name="Perlin M.H."/>
            <person name="Wosten H.A."/>
            <person name="de Vries R."/>
            <person name="Ruiz-Herrera J."/>
            <person name="Reynaga-Pena C.G."/>
            <person name="Snetselaar K."/>
            <person name="McCann M."/>
            <person name="Perez-Martin J."/>
            <person name="Feldbrugge M."/>
            <person name="Basse C.W."/>
            <person name="Steinberg G."/>
            <person name="Ibeas J.I."/>
            <person name="Holloman W."/>
            <person name="Guzman P."/>
            <person name="Farman M."/>
            <person name="Stajich J.E."/>
            <person name="Sentandreu R."/>
            <person name="Gonzalez-Prieto J.M."/>
            <person name="Kennell J.C."/>
            <person name="Molina L."/>
            <person name="Schirawski J."/>
            <person name="Mendoza-Mendoza A."/>
            <person name="Greilinger D."/>
            <person name="Munch K."/>
            <person name="Rossel N."/>
            <person name="Scherer M."/>
            <person name="Vranes M."/>
            <person name="Ladendorf O."/>
            <person name="Vincon V."/>
            <person name="Fuchs U."/>
            <person name="Sandrock B."/>
            <person name="Meng S."/>
            <person name="Ho E.C."/>
            <person name="Cahill M.J."/>
            <person name="Boyce K.J."/>
            <person name="Klose J."/>
            <person name="Klosterman S.J."/>
            <person name="Deelstra H.J."/>
            <person name="Ortiz-Castellanos L."/>
            <person name="Li W."/>
            <person name="Sanchez-Alonso P."/>
            <person name="Schreier P.H."/>
            <person name="Hauser-Hahn I."/>
            <person name="Vaupel M."/>
            <person name="Koopmann E."/>
            <person name="Friedrich G."/>
            <person name="Voss H."/>
            <person name="Schluter T."/>
            <person name="Margolis J."/>
            <person name="Platt D."/>
            <person name="Swimmer C."/>
            <person name="Gnirke A."/>
            <person name="Chen F."/>
            <person name="Vysotskaia V."/>
            <person name="Mannhaupt G."/>
            <person name="Guldener U."/>
            <person name="Munsterkotter M."/>
            <person name="Haase D."/>
            <person name="Oesterheld M."/>
            <person name="Mewes H.W."/>
            <person name="Mauceli E.W."/>
            <person name="DeCaprio D."/>
            <person name="Wade C.M."/>
            <person name="Butler J."/>
            <person name="Young S."/>
            <person name="Jaffe D.B."/>
            <person name="Calvo S."/>
            <person name="Nusbaum C."/>
            <person name="Galagan J."/>
            <person name="Birren B.W."/>
        </authorList>
    </citation>
    <scope>NUCLEOTIDE SEQUENCE [LARGE SCALE GENOMIC DNA]</scope>
    <source>
        <strain evidence="11">DSM 14603 / FGSC 9021 / UM521</strain>
    </source>
</reference>
<dbReference type="GO" id="GO:0030234">
    <property type="term" value="F:enzyme regulator activity"/>
    <property type="evidence" value="ECO:0007669"/>
    <property type="project" value="EnsemblFungi"/>
</dbReference>
<accession>A0A0D1BX51</accession>
<sequence>MAPVAVNDSRMPLSSNGAAAPSSSKTYQPLEHVPVHIAADFPKPKPVPKLAYRSSTYWNSDCPIIIDNGSSELRAGFALSHAADPTSFSQQPFVAYDNLISKVRDRKKSFTMLLVGNDVYADGLSRSSIRSPFDTDVVTSWDAMEIVLDYTFSNLGIDTDRVQHPICMTETLCNPAYSRGIMNELMFEAYQVPSVNYGIDCLFSAYQNEVGQDALVVSSGRSSTVVIPTVAGKGILTNSKRLAWGGAQASDLLLRLIQLKYPGFPTRVTPWQAQNMLEELCYVSDDYASDIKGMAMMPASHKSYLPSTWTPMERSDVIVQFPYQDALPEQKTEEELRAQAERRKAAGDRLREQTRKMRLEKMMQKENDLKYYQQLKEFKGKERKAEYLKRLENDGFDNEQALDKMINKIEGALKRFRAKELGEEFIEDDKQEEPTFPLIDVSDADLDEEGIKEKRKQRLMKAGYDARLRAKAEKAEEKRLEEEALKRDEDERINNPRVWSAKMRKEYDDAINRIKERKRMKEMLSDRKSLAAQQRMKNITALASDAPGSGSATPTGSSRKRKKGGGDEDTFGANDDDWAIYREIQNADDSEEEEEAYNNLSAIETRLLTLDPTFGPDDTYAARLARKNRLTLTFFNGPGGGEESSIAPTDPALSLKDDSATDPNKPDTDPESIKRQHQLHLNVERIRVPEVLWQPSIAGLDQAGLDEICSHVVHSFDEEVRVKMLQNIFCTGRHTGYKGFEQRLYSSIRAIQPSNVVVKVSGAKDRRFDAWKGAAKWSIKEAQTFRASSITKQDYDEKGKEWFKEHALSASWK</sequence>
<dbReference type="OrthoDB" id="7340501at2759"/>
<dbReference type="Gene3D" id="3.90.640.10">
    <property type="entry name" value="Actin, Chain A, domain 4"/>
    <property type="match status" value="2"/>
</dbReference>
<evidence type="ECO:0000256" key="7">
    <source>
        <dbReference type="RuleBase" id="RU000487"/>
    </source>
</evidence>
<evidence type="ECO:0000313" key="11">
    <source>
        <dbReference type="Proteomes" id="UP000000561"/>
    </source>
</evidence>
<dbReference type="GO" id="GO:0006974">
    <property type="term" value="P:DNA damage response"/>
    <property type="evidence" value="ECO:0007669"/>
    <property type="project" value="UniProtKB-KW"/>
</dbReference>
<dbReference type="AlphaFoldDB" id="A0A0D1BX51"/>